<evidence type="ECO:0000256" key="7">
    <source>
        <dbReference type="SAM" id="MobiDB-lite"/>
    </source>
</evidence>
<reference evidence="11" key="1">
    <citation type="submission" date="2025-04" db="UniProtKB">
        <authorList>
            <consortium name="RefSeq"/>
        </authorList>
    </citation>
    <scope>IDENTIFICATION</scope>
    <source>
        <strain evidence="11 12">Aabys</strain>
        <tissue evidence="12">Whole body</tissue>
    </source>
</reference>
<keyword evidence="6" id="KW-0175">Coiled coil</keyword>
<dbReference type="Pfam" id="PF06220">
    <property type="entry name" value="zf-U1"/>
    <property type="match status" value="1"/>
</dbReference>
<dbReference type="GO" id="GO:0000398">
    <property type="term" value="P:mRNA splicing, via spliceosome"/>
    <property type="evidence" value="ECO:0007669"/>
    <property type="project" value="InterPro"/>
</dbReference>
<dbReference type="InterPro" id="IPR001202">
    <property type="entry name" value="WW_dom"/>
</dbReference>
<dbReference type="InterPro" id="IPR013085">
    <property type="entry name" value="U1-CZ_Znf_C2H2"/>
</dbReference>
<feature type="domain" description="Matrin-type" evidence="9">
    <location>
        <begin position="39"/>
        <end position="70"/>
    </location>
</feature>
<dbReference type="InterPro" id="IPR036236">
    <property type="entry name" value="Znf_C2H2_sf"/>
</dbReference>
<evidence type="ECO:0000313" key="11">
    <source>
        <dbReference type="RefSeq" id="XP_011293445.2"/>
    </source>
</evidence>
<dbReference type="RefSeq" id="XP_058979944.1">
    <property type="nucleotide sequence ID" value="XM_059123961.1"/>
</dbReference>
<feature type="compositionally biased region" description="Basic residues" evidence="7">
    <location>
        <begin position="354"/>
        <end position="366"/>
    </location>
</feature>
<dbReference type="PROSITE" id="PS50171">
    <property type="entry name" value="ZF_MATRIN"/>
    <property type="match status" value="1"/>
</dbReference>
<evidence type="ECO:0000256" key="1">
    <source>
        <dbReference type="ARBA" id="ARBA00004123"/>
    </source>
</evidence>
<dbReference type="GO" id="GO:0003723">
    <property type="term" value="F:RNA binding"/>
    <property type="evidence" value="ECO:0007669"/>
    <property type="project" value="TreeGrafter"/>
</dbReference>
<dbReference type="GO" id="GO:0008270">
    <property type="term" value="F:zinc ion binding"/>
    <property type="evidence" value="ECO:0007669"/>
    <property type="project" value="UniProtKB-KW"/>
</dbReference>
<dbReference type="KEGG" id="mde:101900098"/>
<dbReference type="Proteomes" id="UP001652621">
    <property type="component" value="Unplaced"/>
</dbReference>
<sequence>MVITTQHLLLTRRRICKQTISQTNIFDKMADYWVSNERKYCDFCKCWISDNKASISFHENGKRHKMNVAKRITDISRNSEKAEQEKRKMDLEIRKMEEAAMKSYAMDIHSRGDMTAKSINAVMTAGIGPSTSGGGGGDMTQPPPPSKYRQQDPLRLAGPEDEDDLPRVSVAKKPDPAAVPNASLWVEGKTDEGYSYYWNVKTNESVWVAPKEGYLSWEEYQRINDLAVQQQELKQAEEAKKFRENVNEEVARYNRERLKVFQSHTTAAEKKAEEEVRETFKTEEEAKAPVMGEWQTVETKPPPVPINLELPQVNNYYVAPVVSDIPAEPPVKRFKEKTITRLDPEVASGTSTSFKKRKFAAKGNARKRLDDD</sequence>
<evidence type="ECO:0000256" key="4">
    <source>
        <dbReference type="ARBA" id="ARBA00022833"/>
    </source>
</evidence>
<evidence type="ECO:0000256" key="2">
    <source>
        <dbReference type="ARBA" id="ARBA00022723"/>
    </source>
</evidence>
<dbReference type="InterPro" id="IPR040023">
    <property type="entry name" value="WBP4"/>
</dbReference>
<evidence type="ECO:0000256" key="5">
    <source>
        <dbReference type="ARBA" id="ARBA00023242"/>
    </source>
</evidence>
<name>A0A9J7D6P5_MUSDO</name>
<keyword evidence="4" id="KW-0862">Zinc</keyword>
<evidence type="ECO:0000313" key="12">
    <source>
        <dbReference type="RefSeq" id="XP_058979944.1"/>
    </source>
</evidence>
<dbReference type="SUPFAM" id="SSF51045">
    <property type="entry name" value="WW domain"/>
    <property type="match status" value="1"/>
</dbReference>
<evidence type="ECO:0000256" key="3">
    <source>
        <dbReference type="ARBA" id="ARBA00022771"/>
    </source>
</evidence>
<dbReference type="PANTHER" id="PTHR13173:SF10">
    <property type="entry name" value="WW DOMAIN-BINDING PROTEIN 4"/>
    <property type="match status" value="1"/>
</dbReference>
<feature type="domain" description="WW" evidence="8">
    <location>
        <begin position="179"/>
        <end position="212"/>
    </location>
</feature>
<dbReference type="InterPro" id="IPR036020">
    <property type="entry name" value="WW_dom_sf"/>
</dbReference>
<organism evidence="10 11">
    <name type="scientific">Musca domestica</name>
    <name type="common">House fly</name>
    <dbReference type="NCBI Taxonomy" id="7370"/>
    <lineage>
        <taxon>Eukaryota</taxon>
        <taxon>Metazoa</taxon>
        <taxon>Ecdysozoa</taxon>
        <taxon>Arthropoda</taxon>
        <taxon>Hexapoda</taxon>
        <taxon>Insecta</taxon>
        <taxon>Pterygota</taxon>
        <taxon>Neoptera</taxon>
        <taxon>Endopterygota</taxon>
        <taxon>Diptera</taxon>
        <taxon>Brachycera</taxon>
        <taxon>Muscomorpha</taxon>
        <taxon>Muscoidea</taxon>
        <taxon>Muscidae</taxon>
        <taxon>Musca</taxon>
    </lineage>
</organism>
<dbReference type="RefSeq" id="XP_011293445.2">
    <property type="nucleotide sequence ID" value="XM_011295143.2"/>
</dbReference>
<dbReference type="InterPro" id="IPR000690">
    <property type="entry name" value="Matrin/U1-C_Znf_C2H2"/>
</dbReference>
<gene>
    <name evidence="11 12" type="primary">LOC101900098</name>
</gene>
<proteinExistence type="predicted"/>
<accession>A0A9J7D6P5</accession>
<evidence type="ECO:0000259" key="9">
    <source>
        <dbReference type="PROSITE" id="PS50171"/>
    </source>
</evidence>
<keyword evidence="10" id="KW-1185">Reference proteome</keyword>
<keyword evidence="3" id="KW-0863">Zinc-finger</keyword>
<dbReference type="Pfam" id="PF00397">
    <property type="entry name" value="WW"/>
    <property type="match status" value="1"/>
</dbReference>
<dbReference type="SUPFAM" id="SSF57667">
    <property type="entry name" value="beta-beta-alpha zinc fingers"/>
    <property type="match status" value="1"/>
</dbReference>
<dbReference type="Gene3D" id="3.30.160.60">
    <property type="entry name" value="Classic Zinc Finger"/>
    <property type="match status" value="1"/>
</dbReference>
<feature type="coiled-coil region" evidence="6">
    <location>
        <begin position="226"/>
        <end position="256"/>
    </location>
</feature>
<dbReference type="PROSITE" id="PS50020">
    <property type="entry name" value="WW_DOMAIN_2"/>
    <property type="match status" value="1"/>
</dbReference>
<evidence type="ECO:0000313" key="10">
    <source>
        <dbReference type="Proteomes" id="UP001652621"/>
    </source>
</evidence>
<protein>
    <submittedName>
        <fullName evidence="11 12">WW domain-binding protein 4</fullName>
    </submittedName>
</protein>
<dbReference type="SMART" id="SM00451">
    <property type="entry name" value="ZnF_U1"/>
    <property type="match status" value="1"/>
</dbReference>
<feature type="region of interest" description="Disordered" evidence="7">
    <location>
        <begin position="344"/>
        <end position="372"/>
    </location>
</feature>
<evidence type="ECO:0000259" key="8">
    <source>
        <dbReference type="PROSITE" id="PS50020"/>
    </source>
</evidence>
<dbReference type="CDD" id="cd00201">
    <property type="entry name" value="WW"/>
    <property type="match status" value="1"/>
</dbReference>
<dbReference type="PANTHER" id="PTHR13173">
    <property type="entry name" value="WW DOMAIN BINDING PROTEIN 4"/>
    <property type="match status" value="1"/>
</dbReference>
<keyword evidence="5" id="KW-0539">Nucleus</keyword>
<dbReference type="InterPro" id="IPR003604">
    <property type="entry name" value="Matrin/U1-like-C_Znf_C2H2"/>
</dbReference>
<comment type="subcellular location">
    <subcellularLocation>
        <location evidence="1">Nucleus</location>
    </subcellularLocation>
</comment>
<dbReference type="GeneID" id="101900098"/>
<dbReference type="GO" id="GO:0071011">
    <property type="term" value="C:precatalytic spliceosome"/>
    <property type="evidence" value="ECO:0007669"/>
    <property type="project" value="TreeGrafter"/>
</dbReference>
<keyword evidence="2" id="KW-0479">Metal-binding</keyword>
<dbReference type="AlphaFoldDB" id="A0A9J7D6P5"/>
<feature type="coiled-coil region" evidence="6">
    <location>
        <begin position="72"/>
        <end position="102"/>
    </location>
</feature>
<evidence type="ECO:0000256" key="6">
    <source>
        <dbReference type="SAM" id="Coils"/>
    </source>
</evidence>
<dbReference type="SMART" id="SM00456">
    <property type="entry name" value="WW"/>
    <property type="match status" value="1"/>
</dbReference>
<dbReference type="VEuPathDB" id="VectorBase:MDOMA2_017076"/>
<feature type="region of interest" description="Disordered" evidence="7">
    <location>
        <begin position="124"/>
        <end position="174"/>
    </location>
</feature>
<dbReference type="Gene3D" id="2.20.70.10">
    <property type="match status" value="1"/>
</dbReference>